<feature type="compositionally biased region" description="Polar residues" evidence="1">
    <location>
        <begin position="214"/>
        <end position="228"/>
    </location>
</feature>
<dbReference type="RefSeq" id="XP_038065276.1">
    <property type="nucleotide sequence ID" value="XM_038209348.1"/>
</dbReference>
<dbReference type="Proteomes" id="UP000887568">
    <property type="component" value="Unplaced"/>
</dbReference>
<accession>A0A914AP69</accession>
<protein>
    <submittedName>
        <fullName evidence="2">Uncharacterized protein</fullName>
    </submittedName>
</protein>
<sequence>MKRTSKHLPDFDRTVKTAGTPADDAGTSTRPSKSQIPETSGVTPREEVAGTSTRPSTSQILQTSGVSSGEEVGTLPADEAGTSTRLSTSQIPKHLELHQGRRSLVPPPGRLQVRFSKLLELHQRRRSALCLLMKLVRPHGCLQVRSPKHLELHQGRRLVSLSLLMMFLPGRLQATPLEYQKTHPLRKYLIGLFRMSLGDLVTIGRILRINSTAHMQTSQPMRPTTQEMSPVKKSRCL</sequence>
<feature type="compositionally biased region" description="Polar residues" evidence="1">
    <location>
        <begin position="26"/>
        <end position="42"/>
    </location>
</feature>
<dbReference type="AlphaFoldDB" id="A0A914AP69"/>
<evidence type="ECO:0000313" key="2">
    <source>
        <dbReference type="EnsemblMetazoa" id="XP_038065276.1"/>
    </source>
</evidence>
<dbReference type="GeneID" id="119735585"/>
<evidence type="ECO:0000256" key="1">
    <source>
        <dbReference type="SAM" id="MobiDB-lite"/>
    </source>
</evidence>
<feature type="compositionally biased region" description="Polar residues" evidence="1">
    <location>
        <begin position="81"/>
        <end position="91"/>
    </location>
</feature>
<feature type="region of interest" description="Disordered" evidence="1">
    <location>
        <begin position="1"/>
        <end position="92"/>
    </location>
</feature>
<name>A0A914AP69_PATMI</name>
<keyword evidence="3" id="KW-1185">Reference proteome</keyword>
<feature type="region of interest" description="Disordered" evidence="1">
    <location>
        <begin position="214"/>
        <end position="237"/>
    </location>
</feature>
<organism evidence="2 3">
    <name type="scientific">Patiria miniata</name>
    <name type="common">Bat star</name>
    <name type="synonym">Asterina miniata</name>
    <dbReference type="NCBI Taxonomy" id="46514"/>
    <lineage>
        <taxon>Eukaryota</taxon>
        <taxon>Metazoa</taxon>
        <taxon>Echinodermata</taxon>
        <taxon>Eleutherozoa</taxon>
        <taxon>Asterozoa</taxon>
        <taxon>Asteroidea</taxon>
        <taxon>Valvatacea</taxon>
        <taxon>Valvatida</taxon>
        <taxon>Asterinidae</taxon>
        <taxon>Patiria</taxon>
    </lineage>
</organism>
<reference evidence="2" key="1">
    <citation type="submission" date="2022-11" db="UniProtKB">
        <authorList>
            <consortium name="EnsemblMetazoa"/>
        </authorList>
    </citation>
    <scope>IDENTIFICATION</scope>
</reference>
<proteinExistence type="predicted"/>
<evidence type="ECO:0000313" key="3">
    <source>
        <dbReference type="Proteomes" id="UP000887568"/>
    </source>
</evidence>
<feature type="compositionally biased region" description="Polar residues" evidence="1">
    <location>
        <begin position="50"/>
        <end position="67"/>
    </location>
</feature>
<dbReference type="EnsemblMetazoa" id="XM_038209348.1">
    <property type="protein sequence ID" value="XP_038065276.1"/>
    <property type="gene ID" value="LOC119735585"/>
</dbReference>